<accession>T1BSA8</accession>
<evidence type="ECO:0000256" key="2">
    <source>
        <dbReference type="SAM" id="Phobius"/>
    </source>
</evidence>
<feature type="domain" description="Signal transduction histidine kinase internal region" evidence="3">
    <location>
        <begin position="169"/>
        <end position="246"/>
    </location>
</feature>
<organism evidence="4">
    <name type="scientific">mine drainage metagenome</name>
    <dbReference type="NCBI Taxonomy" id="410659"/>
    <lineage>
        <taxon>unclassified sequences</taxon>
        <taxon>metagenomes</taxon>
        <taxon>ecological metagenomes</taxon>
    </lineage>
</organism>
<protein>
    <submittedName>
        <fullName evidence="4">Two-component system sensor protein</fullName>
    </submittedName>
</protein>
<dbReference type="InterPro" id="IPR050640">
    <property type="entry name" value="Bact_2-comp_sensor_kinase"/>
</dbReference>
<dbReference type="SUPFAM" id="SSF55874">
    <property type="entry name" value="ATPase domain of HSP90 chaperone/DNA topoisomerase II/histidine kinase"/>
    <property type="match status" value="1"/>
</dbReference>
<dbReference type="InterPro" id="IPR010559">
    <property type="entry name" value="Sig_transdc_His_kin_internal"/>
</dbReference>
<reference evidence="4" key="1">
    <citation type="submission" date="2013-08" db="EMBL/GenBank/DDBJ databases">
        <authorList>
            <person name="Mendez C."/>
            <person name="Richter M."/>
            <person name="Ferrer M."/>
            <person name="Sanchez J."/>
        </authorList>
    </citation>
    <scope>NUCLEOTIDE SEQUENCE</scope>
</reference>
<feature type="region of interest" description="Disordered" evidence="1">
    <location>
        <begin position="1"/>
        <end position="22"/>
    </location>
</feature>
<keyword evidence="2" id="KW-0812">Transmembrane</keyword>
<gene>
    <name evidence="4" type="ORF">B1B_09073</name>
</gene>
<proteinExistence type="predicted"/>
<evidence type="ECO:0000256" key="1">
    <source>
        <dbReference type="SAM" id="MobiDB-lite"/>
    </source>
</evidence>
<comment type="caution">
    <text evidence="4">The sequence shown here is derived from an EMBL/GenBank/DDBJ whole genome shotgun (WGS) entry which is preliminary data.</text>
</comment>
<dbReference type="AlphaFoldDB" id="T1BSA8"/>
<dbReference type="EMBL" id="AUZY01005958">
    <property type="protein sequence ID" value="EQD56074.1"/>
    <property type="molecule type" value="Genomic_DNA"/>
</dbReference>
<feature type="transmembrane region" description="Helical" evidence="2">
    <location>
        <begin position="100"/>
        <end position="121"/>
    </location>
</feature>
<feature type="transmembrane region" description="Helical" evidence="2">
    <location>
        <begin position="67"/>
        <end position="88"/>
    </location>
</feature>
<name>T1BSA8_9ZZZZ</name>
<dbReference type="Pfam" id="PF06580">
    <property type="entry name" value="His_kinase"/>
    <property type="match status" value="1"/>
</dbReference>
<evidence type="ECO:0000259" key="3">
    <source>
        <dbReference type="Pfam" id="PF06580"/>
    </source>
</evidence>
<sequence>MRSSRRTEPDQTGAGRAPSNPAARDWDFLPDFCSSASTLAVVLIAELIALVLTLVQSEWVGNFWIGWGWISLYLQWMALSGAAILCFLRRLAPPLPPALALALVYGLLLAAAILIGLGVEAVWPLANQPLEGFLWRSTLAAAIIDALVLRYFYVLGAWKSDVRAEAEVRLEALESRLRPHFLFNTLNTILVLIRRDAARAETALLNLADLFRSALETGSSRSTLGQELDWARQYLALEEVRLGSKLDVVWEIDTLPRDAMVPRLLLQPIVENAVYHGIENTLAGGRIEIRGRRLDSRIELTITNPNPYPAEGTVAPRHGLALDILKRRLALVFPERLELLRTEDRDGHFTLRLTLPYEPWKPEASRDGAR</sequence>
<reference evidence="4" key="2">
    <citation type="journal article" date="2014" name="ISME J.">
        <title>Microbial stratification in low pH oxic and suboxic macroscopic growths along an acid mine drainage.</title>
        <authorList>
            <person name="Mendez-Garcia C."/>
            <person name="Mesa V."/>
            <person name="Sprenger R.R."/>
            <person name="Richter M."/>
            <person name="Diez M.S."/>
            <person name="Solano J."/>
            <person name="Bargiela R."/>
            <person name="Golyshina O.V."/>
            <person name="Manteca A."/>
            <person name="Ramos J.L."/>
            <person name="Gallego J.R."/>
            <person name="Llorente I."/>
            <person name="Martins Dos Santos V.A."/>
            <person name="Jensen O.N."/>
            <person name="Pelaez A.I."/>
            <person name="Sanchez J."/>
            <person name="Ferrer M."/>
        </authorList>
    </citation>
    <scope>NUCLEOTIDE SEQUENCE</scope>
</reference>
<evidence type="ECO:0000313" key="4">
    <source>
        <dbReference type="EMBL" id="EQD56074.1"/>
    </source>
</evidence>
<keyword evidence="2" id="KW-1133">Transmembrane helix</keyword>
<dbReference type="InterPro" id="IPR036890">
    <property type="entry name" value="HATPase_C_sf"/>
</dbReference>
<feature type="transmembrane region" description="Helical" evidence="2">
    <location>
        <begin position="32"/>
        <end position="55"/>
    </location>
</feature>
<keyword evidence="2" id="KW-0472">Membrane</keyword>
<dbReference type="GO" id="GO:0000155">
    <property type="term" value="F:phosphorelay sensor kinase activity"/>
    <property type="evidence" value="ECO:0007669"/>
    <property type="project" value="InterPro"/>
</dbReference>
<dbReference type="PANTHER" id="PTHR34220:SF7">
    <property type="entry name" value="SENSOR HISTIDINE KINASE YPDA"/>
    <property type="match status" value="1"/>
</dbReference>
<dbReference type="Gene3D" id="3.30.565.10">
    <property type="entry name" value="Histidine kinase-like ATPase, C-terminal domain"/>
    <property type="match status" value="1"/>
</dbReference>
<dbReference type="GO" id="GO:0016020">
    <property type="term" value="C:membrane"/>
    <property type="evidence" value="ECO:0007669"/>
    <property type="project" value="InterPro"/>
</dbReference>
<dbReference type="PANTHER" id="PTHR34220">
    <property type="entry name" value="SENSOR HISTIDINE KINASE YPDA"/>
    <property type="match status" value="1"/>
</dbReference>
<feature type="transmembrane region" description="Helical" evidence="2">
    <location>
        <begin position="133"/>
        <end position="153"/>
    </location>
</feature>